<reference evidence="1" key="1">
    <citation type="journal article" date="2019" name="MBio">
        <title>Virus Genomes from Deep Sea Sediments Expand the Ocean Megavirome and Support Independent Origins of Viral Gigantism.</title>
        <authorList>
            <person name="Backstrom D."/>
            <person name="Yutin N."/>
            <person name="Jorgensen S.L."/>
            <person name="Dharamshi J."/>
            <person name="Homa F."/>
            <person name="Zaremba-Niedwiedzka K."/>
            <person name="Spang A."/>
            <person name="Wolf Y.I."/>
            <person name="Koonin E.V."/>
            <person name="Ettema T.J."/>
        </authorList>
    </citation>
    <scope>NUCLEOTIDE SEQUENCE</scope>
</reference>
<gene>
    <name evidence="1" type="ORF">LCPAC101_03150</name>
</gene>
<dbReference type="EMBL" id="MK500455">
    <property type="protein sequence ID" value="QBK90030.1"/>
    <property type="molecule type" value="Genomic_DNA"/>
</dbReference>
<organism evidence="1">
    <name type="scientific">Pithovirus LCPAC101</name>
    <dbReference type="NCBI Taxonomy" id="2506586"/>
    <lineage>
        <taxon>Viruses</taxon>
        <taxon>Pithoviruses</taxon>
    </lineage>
</organism>
<proteinExistence type="predicted"/>
<protein>
    <submittedName>
        <fullName evidence="1">A1L transcription factor/late transcription factor VLTF-2</fullName>
    </submittedName>
</protein>
<accession>A0A481Z5W2</accession>
<evidence type="ECO:0000313" key="1">
    <source>
        <dbReference type="EMBL" id="QBK90030.1"/>
    </source>
</evidence>
<name>A0A481Z5W2_9VIRU</name>
<sequence length="256" mass="29165">MIKSNFLLSGVDGNALLDKYISGCTASITQPYSPKIQLSNISSFDYDIGSNKYSDVYERRDANQDKTRIFTTNTSNFMAVYPNIEKSSDSKYETHVISLNVENKTVSDDESKIECPVCKDTFMSCKGVGIPFELIHAPYTYSNGDTKDIVYAYIERKYCSFECAYYMVKIKKSSGYKFGDMVWKKAENNLHLLYDHIYPDAGVLRSSPDPDLLISNGGSLRLDDYKSNTHEYIQLADVITIPSKRKFKQQILHENK</sequence>